<dbReference type="RefSeq" id="WP_305104509.1">
    <property type="nucleotide sequence ID" value="NZ_JAUTWS010000012.1"/>
</dbReference>
<comment type="caution">
    <text evidence="2">The sequence shown here is derived from an EMBL/GenBank/DDBJ whole genome shotgun (WGS) entry which is preliminary data.</text>
</comment>
<proteinExistence type="predicted"/>
<evidence type="ECO:0000313" key="2">
    <source>
        <dbReference type="EMBL" id="MDO9709645.1"/>
    </source>
</evidence>
<protein>
    <recommendedName>
        <fullName evidence="4">Flagellar FliJ protein</fullName>
    </recommendedName>
</protein>
<organism evidence="2 3">
    <name type="scientific">Paracraurococcus lichenis</name>
    <dbReference type="NCBI Taxonomy" id="3064888"/>
    <lineage>
        <taxon>Bacteria</taxon>
        <taxon>Pseudomonadati</taxon>
        <taxon>Pseudomonadota</taxon>
        <taxon>Alphaproteobacteria</taxon>
        <taxon>Acetobacterales</taxon>
        <taxon>Roseomonadaceae</taxon>
        <taxon>Paracraurococcus</taxon>
    </lineage>
</organism>
<dbReference type="EMBL" id="JAUTWS010000012">
    <property type="protein sequence ID" value="MDO9709645.1"/>
    <property type="molecule type" value="Genomic_DNA"/>
</dbReference>
<evidence type="ECO:0008006" key="4">
    <source>
        <dbReference type="Google" id="ProtNLM"/>
    </source>
</evidence>
<name>A0ABT9E0G8_9PROT</name>
<sequence length="132" mass="14539">MARDALAALARLRRLETEAARRRVGQQAAQAVAAEARLDGAAAALRAEHESGAEAWRVWLARGLAERDRARLAREHAEARLQEAQGGLAATRAAERAVEALRERRAAEARRAARRREQALLDDAARRPRPDP</sequence>
<gene>
    <name evidence="2" type="ORF">Q7A36_14935</name>
</gene>
<accession>A0ABT9E0G8</accession>
<reference evidence="2 3" key="1">
    <citation type="submission" date="2023-08" db="EMBL/GenBank/DDBJ databases">
        <title>The draft genome sequence of Paracraurococcus sp. LOR1-02.</title>
        <authorList>
            <person name="Kingkaew E."/>
            <person name="Tanasupawat S."/>
        </authorList>
    </citation>
    <scope>NUCLEOTIDE SEQUENCE [LARGE SCALE GENOMIC DNA]</scope>
    <source>
        <strain evidence="2 3">LOR1-02</strain>
    </source>
</reference>
<feature type="region of interest" description="Disordered" evidence="1">
    <location>
        <begin position="109"/>
        <end position="132"/>
    </location>
</feature>
<evidence type="ECO:0000256" key="1">
    <source>
        <dbReference type="SAM" id="MobiDB-lite"/>
    </source>
</evidence>
<keyword evidence="3" id="KW-1185">Reference proteome</keyword>
<dbReference type="Proteomes" id="UP001243009">
    <property type="component" value="Unassembled WGS sequence"/>
</dbReference>
<evidence type="ECO:0000313" key="3">
    <source>
        <dbReference type="Proteomes" id="UP001243009"/>
    </source>
</evidence>